<evidence type="ECO:0000256" key="1">
    <source>
        <dbReference type="SAM" id="MobiDB-lite"/>
    </source>
</evidence>
<evidence type="ECO:0000313" key="2">
    <source>
        <dbReference type="EMBL" id="AAT43511.1"/>
    </source>
</evidence>
<dbReference type="EMBL" id="AE017261">
    <property type="protein sequence ID" value="AAT43511.1"/>
    <property type="molecule type" value="Genomic_DNA"/>
</dbReference>
<reference evidence="2 4" key="1">
    <citation type="journal article" date="2004" name="Proc. Natl. Acad. Sci. U.S.A.">
        <title>Genome sequence of Picrophilus torridus and its implications for life around pH 0.</title>
        <authorList>
            <person name="Futterer O."/>
            <person name="Angelov A."/>
            <person name="Liesegang H."/>
            <person name="Gottschalk G."/>
            <person name="Schleper C."/>
            <person name="Schepers B."/>
            <person name="Dock C."/>
            <person name="Antranikian G."/>
            <person name="Liebl W."/>
        </authorList>
    </citation>
    <scope>NUCLEOTIDE SEQUENCE [LARGE SCALE GENOMIC DNA]</scope>
    <source>
        <strain evidence="4">ATCC 700027 / DSM 9790 / JCM 10055 / NBRC 100828</strain>
        <strain evidence="2">DSM 9790</strain>
    </source>
</reference>
<dbReference type="InParanoid" id="Q6L0J1"/>
<organism evidence="2 4">
    <name type="scientific">Picrophilus torridus (strain ATCC 700027 / DSM 9790 / JCM 10055 / NBRC 100828 / KAW 2/3)</name>
    <dbReference type="NCBI Taxonomy" id="1122961"/>
    <lineage>
        <taxon>Archaea</taxon>
        <taxon>Methanobacteriati</taxon>
        <taxon>Thermoplasmatota</taxon>
        <taxon>Thermoplasmata</taxon>
        <taxon>Thermoplasmatales</taxon>
        <taxon>Picrophilaceae</taxon>
        <taxon>Picrophilus</taxon>
    </lineage>
</organism>
<dbReference type="RefSeq" id="WP_011177727.1">
    <property type="nucleotide sequence ID" value="NC_005877.1"/>
</dbReference>
<dbReference type="EMBL" id="FWYE01000001">
    <property type="protein sequence ID" value="SMD30178.1"/>
    <property type="molecule type" value="Genomic_DNA"/>
</dbReference>
<accession>Q6L0J1</accession>
<dbReference type="Proteomes" id="UP000000438">
    <property type="component" value="Chromosome"/>
</dbReference>
<dbReference type="PaxDb" id="263820-PTO0926"/>
<proteinExistence type="predicted"/>
<name>Q6L0J1_PICTO</name>
<dbReference type="HOGENOM" id="CLU_3148107_0_0_2"/>
<dbReference type="AlphaFoldDB" id="Q6L0J1"/>
<feature type="compositionally biased region" description="Acidic residues" evidence="1">
    <location>
        <begin position="27"/>
        <end position="39"/>
    </location>
</feature>
<dbReference type="KEGG" id="pto:PTO0926"/>
<feature type="region of interest" description="Disordered" evidence="1">
    <location>
        <begin position="24"/>
        <end position="48"/>
    </location>
</feature>
<dbReference type="Proteomes" id="UP000192315">
    <property type="component" value="Unassembled WGS sequence"/>
</dbReference>
<protein>
    <submittedName>
        <fullName evidence="2">Uncharacterized protein</fullName>
    </submittedName>
</protein>
<accession>A0A8G2L6P0</accession>
<keyword evidence="5" id="KW-1185">Reference proteome</keyword>
<sequence length="48" mass="5394">MADKEDKKKEKEFLKKLRKNSIKSDDIAEDAAAAEEDALEGGQFEHGE</sequence>
<reference evidence="2" key="2">
    <citation type="submission" date="2004-02" db="EMBL/GenBank/DDBJ databases">
        <authorList>
            <person name="Fuetterer O."/>
            <person name="Angelov A."/>
            <person name="Liesegang H."/>
            <person name="Gottschalk G."/>
            <person name="Schleper C."/>
            <person name="Schepers B."/>
            <person name="Dock C."/>
            <person name="Antranikian G."/>
            <person name="Liebl W."/>
        </authorList>
    </citation>
    <scope>NUCLEOTIDE SEQUENCE</scope>
    <source>
        <strain evidence="2">DSM 9790</strain>
    </source>
</reference>
<evidence type="ECO:0000313" key="3">
    <source>
        <dbReference type="EMBL" id="SMD30178.1"/>
    </source>
</evidence>
<gene>
    <name evidence="2" type="ordered locus">PTO0926</name>
    <name evidence="3" type="ORF">SAMN02745355_0040</name>
</gene>
<evidence type="ECO:0000313" key="4">
    <source>
        <dbReference type="Proteomes" id="UP000000438"/>
    </source>
</evidence>
<dbReference type="GeneID" id="42317485"/>
<evidence type="ECO:0000313" key="5">
    <source>
        <dbReference type="Proteomes" id="UP000192315"/>
    </source>
</evidence>
<dbReference type="STRING" id="263820.PTO0926"/>
<reference evidence="3 5" key="3">
    <citation type="submission" date="2017-04" db="EMBL/GenBank/DDBJ databases">
        <authorList>
            <person name="Varghese N."/>
            <person name="Submissions S."/>
        </authorList>
    </citation>
    <scope>NUCLEOTIDE SEQUENCE [LARGE SCALE GENOMIC DNA]</scope>
    <source>
        <strain evidence="3 5">DSM 9789</strain>
    </source>
</reference>